<dbReference type="GO" id="GO:0022857">
    <property type="term" value="F:transmembrane transporter activity"/>
    <property type="evidence" value="ECO:0007669"/>
    <property type="project" value="InterPro"/>
</dbReference>
<sequence>MTNVSITDAKDVREQIDPDAAVVPVRHWGRLLLSVVVALLVLQVFWSFATNPFIHWEVVASFLLAPTILKGLLATLEISVIAVVLSTVIAVVVAVMRMSKSVVLSTVAFGYVFVFRGIPLIVLLILVGNIGLFMKQVSLGIPFTDITFFSAPTNRIFTPFVASIIGLSLCASAYMSEIVRGGLLSIGRGQYQAAMALGMDGRQTLRYILLPQAMRVIVPPMGNEFITTIKMSALVAVIAGGDLLTVAQSISGVNYRTIEMLFVATFWYLAVVAASSIIQHFVERFTAEK</sequence>
<evidence type="ECO:0000256" key="7">
    <source>
        <dbReference type="ARBA" id="ARBA00022989"/>
    </source>
</evidence>
<dbReference type="Pfam" id="PF00528">
    <property type="entry name" value="BPD_transp_1"/>
    <property type="match status" value="1"/>
</dbReference>
<keyword evidence="7 9" id="KW-1133">Transmembrane helix</keyword>
<dbReference type="Gene3D" id="1.10.3720.10">
    <property type="entry name" value="MetI-like"/>
    <property type="match status" value="1"/>
</dbReference>
<dbReference type="EMBL" id="JARGYC010000050">
    <property type="protein sequence ID" value="MDF0602448.1"/>
    <property type="molecule type" value="Genomic_DNA"/>
</dbReference>
<dbReference type="InterPro" id="IPR035906">
    <property type="entry name" value="MetI-like_sf"/>
</dbReference>
<evidence type="ECO:0000256" key="1">
    <source>
        <dbReference type="ARBA" id="ARBA00004429"/>
    </source>
</evidence>
<reference evidence="11" key="1">
    <citation type="submission" date="2023-03" db="EMBL/GenBank/DDBJ databases">
        <title>Multiphase analysis and comparison of six strains from genera Psychromarinibacter, Lutimaribacter, and Maritimibacter, including a novel species: Psychromarinibacter sediminicola sp. nov.</title>
        <authorList>
            <person name="Wang Y.-H."/>
            <person name="Ye M.-Q."/>
            <person name="Du Z.-J."/>
        </authorList>
    </citation>
    <scope>NUCLEOTIDE SEQUENCE</scope>
    <source>
        <strain evidence="11">C21-152</strain>
    </source>
</reference>
<feature type="transmembrane region" description="Helical" evidence="9">
    <location>
        <begin position="231"/>
        <end position="250"/>
    </location>
</feature>
<dbReference type="PANTHER" id="PTHR30614">
    <property type="entry name" value="MEMBRANE COMPONENT OF AMINO ACID ABC TRANSPORTER"/>
    <property type="match status" value="1"/>
</dbReference>
<dbReference type="RefSeq" id="WP_275568577.1">
    <property type="nucleotide sequence ID" value="NZ_JARGYC010000050.1"/>
</dbReference>
<keyword evidence="8 9" id="KW-0472">Membrane</keyword>
<keyword evidence="12" id="KW-1185">Reference proteome</keyword>
<dbReference type="Proteomes" id="UP001220964">
    <property type="component" value="Unassembled WGS sequence"/>
</dbReference>
<keyword evidence="6" id="KW-0029">Amino-acid transport</keyword>
<feature type="transmembrane region" description="Helical" evidence="9">
    <location>
        <begin position="31"/>
        <end position="49"/>
    </location>
</feature>
<evidence type="ECO:0000256" key="4">
    <source>
        <dbReference type="ARBA" id="ARBA00022475"/>
    </source>
</evidence>
<keyword evidence="5 9" id="KW-0812">Transmembrane</keyword>
<evidence type="ECO:0000259" key="10">
    <source>
        <dbReference type="PROSITE" id="PS50928"/>
    </source>
</evidence>
<dbReference type="InterPro" id="IPR000515">
    <property type="entry name" value="MetI-like"/>
</dbReference>
<comment type="caution">
    <text evidence="11">The sequence shown here is derived from an EMBL/GenBank/DDBJ whole genome shotgun (WGS) entry which is preliminary data.</text>
</comment>
<protein>
    <submittedName>
        <fullName evidence="11">Amino acid ABC transporter permease</fullName>
    </submittedName>
</protein>
<evidence type="ECO:0000313" key="12">
    <source>
        <dbReference type="Proteomes" id="UP001220964"/>
    </source>
</evidence>
<feature type="transmembrane region" description="Helical" evidence="9">
    <location>
        <begin position="156"/>
        <end position="175"/>
    </location>
</feature>
<dbReference type="PROSITE" id="PS50928">
    <property type="entry name" value="ABC_TM1"/>
    <property type="match status" value="1"/>
</dbReference>
<dbReference type="GO" id="GO:0043190">
    <property type="term" value="C:ATP-binding cassette (ABC) transporter complex"/>
    <property type="evidence" value="ECO:0007669"/>
    <property type="project" value="InterPro"/>
</dbReference>
<comment type="subcellular location">
    <subcellularLocation>
        <location evidence="1">Cell inner membrane</location>
        <topology evidence="1">Multi-pass membrane protein</topology>
    </subcellularLocation>
    <subcellularLocation>
        <location evidence="9">Cell membrane</location>
        <topology evidence="9">Multi-pass membrane protein</topology>
    </subcellularLocation>
</comment>
<dbReference type="CDD" id="cd06261">
    <property type="entry name" value="TM_PBP2"/>
    <property type="match status" value="1"/>
</dbReference>
<comment type="similarity">
    <text evidence="2">Belongs to the binding-protein-dependent transport system permease family. HisMQ subfamily.</text>
</comment>
<dbReference type="PANTHER" id="PTHR30614:SF0">
    <property type="entry name" value="L-CYSTINE TRANSPORT SYSTEM PERMEASE PROTEIN TCYL"/>
    <property type="match status" value="1"/>
</dbReference>
<dbReference type="NCBIfam" id="TIGR01726">
    <property type="entry name" value="HEQRo_perm_3TM"/>
    <property type="match status" value="1"/>
</dbReference>
<accession>A0AAE3NQN4</accession>
<feature type="transmembrane region" description="Helical" evidence="9">
    <location>
        <begin position="108"/>
        <end position="134"/>
    </location>
</feature>
<evidence type="ECO:0000256" key="2">
    <source>
        <dbReference type="ARBA" id="ARBA00010072"/>
    </source>
</evidence>
<dbReference type="SUPFAM" id="SSF161098">
    <property type="entry name" value="MetI-like"/>
    <property type="match status" value="1"/>
</dbReference>
<dbReference type="AlphaFoldDB" id="A0AAE3NQN4"/>
<feature type="transmembrane region" description="Helical" evidence="9">
    <location>
        <begin position="69"/>
        <end position="96"/>
    </location>
</feature>
<evidence type="ECO:0000256" key="8">
    <source>
        <dbReference type="ARBA" id="ARBA00023136"/>
    </source>
</evidence>
<evidence type="ECO:0000256" key="3">
    <source>
        <dbReference type="ARBA" id="ARBA00022448"/>
    </source>
</evidence>
<evidence type="ECO:0000256" key="5">
    <source>
        <dbReference type="ARBA" id="ARBA00022692"/>
    </source>
</evidence>
<dbReference type="GO" id="GO:0006865">
    <property type="term" value="P:amino acid transport"/>
    <property type="evidence" value="ECO:0007669"/>
    <property type="project" value="UniProtKB-KW"/>
</dbReference>
<evidence type="ECO:0000313" key="11">
    <source>
        <dbReference type="EMBL" id="MDF0602448.1"/>
    </source>
</evidence>
<keyword evidence="3 9" id="KW-0813">Transport</keyword>
<feature type="transmembrane region" description="Helical" evidence="9">
    <location>
        <begin position="262"/>
        <end position="282"/>
    </location>
</feature>
<dbReference type="InterPro" id="IPR043429">
    <property type="entry name" value="ArtM/GltK/GlnP/TcyL/YhdX-like"/>
</dbReference>
<dbReference type="InterPro" id="IPR010065">
    <property type="entry name" value="AA_ABC_transptr_permease_3TM"/>
</dbReference>
<evidence type="ECO:0000256" key="9">
    <source>
        <dbReference type="RuleBase" id="RU363032"/>
    </source>
</evidence>
<keyword evidence="4" id="KW-1003">Cell membrane</keyword>
<feature type="domain" description="ABC transmembrane type-1" evidence="10">
    <location>
        <begin position="72"/>
        <end position="279"/>
    </location>
</feature>
<name>A0AAE3NQN4_9RHOB</name>
<gene>
    <name evidence="11" type="ORF">P1J78_17040</name>
</gene>
<organism evidence="11 12">
    <name type="scientific">Psychromarinibacter sediminicola</name>
    <dbReference type="NCBI Taxonomy" id="3033385"/>
    <lineage>
        <taxon>Bacteria</taxon>
        <taxon>Pseudomonadati</taxon>
        <taxon>Pseudomonadota</taxon>
        <taxon>Alphaproteobacteria</taxon>
        <taxon>Rhodobacterales</taxon>
        <taxon>Paracoccaceae</taxon>
        <taxon>Psychromarinibacter</taxon>
    </lineage>
</organism>
<evidence type="ECO:0000256" key="6">
    <source>
        <dbReference type="ARBA" id="ARBA00022970"/>
    </source>
</evidence>
<proteinExistence type="inferred from homology"/>